<evidence type="ECO:0000313" key="4">
    <source>
        <dbReference type="Proteomes" id="UP001278766"/>
    </source>
</evidence>
<evidence type="ECO:0000256" key="2">
    <source>
        <dbReference type="SAM" id="Phobius"/>
    </source>
</evidence>
<feature type="non-terminal residue" evidence="3">
    <location>
        <position position="1"/>
    </location>
</feature>
<name>A0AAE0HKK4_9PEZI</name>
<comment type="caution">
    <text evidence="3">The sequence shown here is derived from an EMBL/GenBank/DDBJ whole genome shotgun (WGS) entry which is preliminary data.</text>
</comment>
<organism evidence="3 4">
    <name type="scientific">Chaetomium fimeti</name>
    <dbReference type="NCBI Taxonomy" id="1854472"/>
    <lineage>
        <taxon>Eukaryota</taxon>
        <taxon>Fungi</taxon>
        <taxon>Dikarya</taxon>
        <taxon>Ascomycota</taxon>
        <taxon>Pezizomycotina</taxon>
        <taxon>Sordariomycetes</taxon>
        <taxon>Sordariomycetidae</taxon>
        <taxon>Sordariales</taxon>
        <taxon>Chaetomiaceae</taxon>
        <taxon>Chaetomium</taxon>
    </lineage>
</organism>
<proteinExistence type="predicted"/>
<reference evidence="3" key="2">
    <citation type="submission" date="2023-06" db="EMBL/GenBank/DDBJ databases">
        <authorList>
            <consortium name="Lawrence Berkeley National Laboratory"/>
            <person name="Haridas S."/>
            <person name="Hensen N."/>
            <person name="Bonometti L."/>
            <person name="Westerberg I."/>
            <person name="Brannstrom I.O."/>
            <person name="Guillou S."/>
            <person name="Cros-Aarteil S."/>
            <person name="Calhoun S."/>
            <person name="Kuo A."/>
            <person name="Mondo S."/>
            <person name="Pangilinan J."/>
            <person name="Riley R."/>
            <person name="Labutti K."/>
            <person name="Andreopoulos B."/>
            <person name="Lipzen A."/>
            <person name="Chen C."/>
            <person name="Yanf M."/>
            <person name="Daum C."/>
            <person name="Ng V."/>
            <person name="Clum A."/>
            <person name="Steindorff A."/>
            <person name="Ohm R."/>
            <person name="Martin F."/>
            <person name="Silar P."/>
            <person name="Natvig D."/>
            <person name="Lalanne C."/>
            <person name="Gautier V."/>
            <person name="Ament-Velasquez S.L."/>
            <person name="Kruys A."/>
            <person name="Hutchinson M.I."/>
            <person name="Powell A.J."/>
            <person name="Barry K."/>
            <person name="Miller A.N."/>
            <person name="Grigoriev I.V."/>
            <person name="Debuchy R."/>
            <person name="Gladieux P."/>
            <person name="Thoren M.H."/>
            <person name="Johannesson H."/>
        </authorList>
    </citation>
    <scope>NUCLEOTIDE SEQUENCE</scope>
    <source>
        <strain evidence="3">CBS 168.71</strain>
    </source>
</reference>
<evidence type="ECO:0000256" key="1">
    <source>
        <dbReference type="SAM" id="MobiDB-lite"/>
    </source>
</evidence>
<dbReference type="AlphaFoldDB" id="A0AAE0HKK4"/>
<dbReference type="GeneID" id="87840594"/>
<evidence type="ECO:0000313" key="3">
    <source>
        <dbReference type="EMBL" id="KAK3297959.1"/>
    </source>
</evidence>
<dbReference type="RefSeq" id="XP_062661473.1">
    <property type="nucleotide sequence ID" value="XM_062803646.1"/>
</dbReference>
<dbReference type="Proteomes" id="UP001278766">
    <property type="component" value="Unassembled WGS sequence"/>
</dbReference>
<sequence>MNVHMQFSSQHRSESRAVRVAHHVPPRLVLGLAANHARGETWPASTAGLGGVVWCGCLGLGFAAGLRWLGWLWMYIHTYIHAPPTMGVGRRSGATVNPESWVTLVQDLPCIKERGWADGERRGDGFGQGLGRDQSKGQSFRSQAWGSGTVPEGSQPADRSPRVGVRCRVACADGVP</sequence>
<dbReference type="EMBL" id="JAUEPN010000003">
    <property type="protein sequence ID" value="KAK3297959.1"/>
    <property type="molecule type" value="Genomic_DNA"/>
</dbReference>
<feature type="compositionally biased region" description="Polar residues" evidence="1">
    <location>
        <begin position="136"/>
        <end position="146"/>
    </location>
</feature>
<keyword evidence="2" id="KW-0812">Transmembrane</keyword>
<feature type="transmembrane region" description="Helical" evidence="2">
    <location>
        <begin position="51"/>
        <end position="76"/>
    </location>
</feature>
<keyword evidence="4" id="KW-1185">Reference proteome</keyword>
<accession>A0AAE0HKK4</accession>
<reference evidence="3" key="1">
    <citation type="journal article" date="2023" name="Mol. Phylogenet. Evol.">
        <title>Genome-scale phylogeny and comparative genomics of the fungal order Sordariales.</title>
        <authorList>
            <person name="Hensen N."/>
            <person name="Bonometti L."/>
            <person name="Westerberg I."/>
            <person name="Brannstrom I.O."/>
            <person name="Guillou S."/>
            <person name="Cros-Aarteil S."/>
            <person name="Calhoun S."/>
            <person name="Haridas S."/>
            <person name="Kuo A."/>
            <person name="Mondo S."/>
            <person name="Pangilinan J."/>
            <person name="Riley R."/>
            <person name="LaButti K."/>
            <person name="Andreopoulos B."/>
            <person name="Lipzen A."/>
            <person name="Chen C."/>
            <person name="Yan M."/>
            <person name="Daum C."/>
            <person name="Ng V."/>
            <person name="Clum A."/>
            <person name="Steindorff A."/>
            <person name="Ohm R.A."/>
            <person name="Martin F."/>
            <person name="Silar P."/>
            <person name="Natvig D.O."/>
            <person name="Lalanne C."/>
            <person name="Gautier V."/>
            <person name="Ament-Velasquez S.L."/>
            <person name="Kruys A."/>
            <person name="Hutchinson M.I."/>
            <person name="Powell A.J."/>
            <person name="Barry K."/>
            <person name="Miller A.N."/>
            <person name="Grigoriev I.V."/>
            <person name="Debuchy R."/>
            <person name="Gladieux P."/>
            <person name="Hiltunen Thoren M."/>
            <person name="Johannesson H."/>
        </authorList>
    </citation>
    <scope>NUCLEOTIDE SEQUENCE</scope>
    <source>
        <strain evidence="3">CBS 168.71</strain>
    </source>
</reference>
<feature type="region of interest" description="Disordered" evidence="1">
    <location>
        <begin position="119"/>
        <end position="163"/>
    </location>
</feature>
<protein>
    <submittedName>
        <fullName evidence="3">Uncharacterized protein</fullName>
    </submittedName>
</protein>
<gene>
    <name evidence="3" type="ORF">B0H64DRAFT_393473</name>
</gene>
<keyword evidence="2" id="KW-1133">Transmembrane helix</keyword>
<keyword evidence="2" id="KW-0472">Membrane</keyword>